<dbReference type="Gene3D" id="3.40.50.1820">
    <property type="entry name" value="alpha/beta hydrolase"/>
    <property type="match status" value="1"/>
</dbReference>
<keyword evidence="1" id="KW-0378">Hydrolase</keyword>
<dbReference type="GO" id="GO:0006508">
    <property type="term" value="P:proteolysis"/>
    <property type="evidence" value="ECO:0007669"/>
    <property type="project" value="InterPro"/>
</dbReference>
<gene>
    <name evidence="4" type="ORF">METZ01_LOCUS96896</name>
</gene>
<dbReference type="Pfam" id="PF07676">
    <property type="entry name" value="PD40"/>
    <property type="match status" value="3"/>
</dbReference>
<accession>A0A381VUU1</accession>
<dbReference type="AlphaFoldDB" id="A0A381VUU1"/>
<evidence type="ECO:0000313" key="4">
    <source>
        <dbReference type="EMBL" id="SVA44042.1"/>
    </source>
</evidence>
<dbReference type="InterPro" id="IPR001375">
    <property type="entry name" value="Peptidase_S9_cat"/>
</dbReference>
<proteinExistence type="predicted"/>
<sequence length="731" mass="81912">MIIYRTFVVIALTVIVSMLLVAQTTIALQSEAPQEENRRLMTAWDTQNFTTVGSPRISPDDQWVLYTQSVRDWDDDELDRATHIWRVRTDGTDRRRLTFGESDTGSPAWFPDGSKIAFASGRAEGEETQIFSMYVDGGEAWQVTEHEGGVSQFSIAPDGGKILFTARDPLSEEQARRKKIHDDAEVVDKNFQMTHLWFFDIDSGESKRLTSGDFTISDPQWAPDSSKIAYVTRPTPKVDDSSWSDVWVVDLEGNAELFYENEGPDASPRWSPDGNTLAMASKPQPGNTQWYSKLHLFPADGGEPIIMLDDFDLAFGQPMWARDGRTIYWSTGQGTVTNLFGVDLDSGELTIRRAPMRGANGQWQLSHDGNFWVFSHSDPGRPGNLWVATREGDGFGPAVQLTDANPWVEQEEVQLGRVESVRWTNSDEGTIEGVLTYPVDFHEGTRYPLIVNPHGGPSGASMESFSSTNHMFAGNGFLVLQINFRGSSNYGQEHLNANQDNWGIRDYDDIMTGVDYVTEQGWADPDRMVAYGWSYGGYMTFWMSTQTDRFKLISPGAGLSNLYSMYSTTDIPAYLGWFFGTPWDNEDIYRQLSPIRHANKVTARILIMHGANDERVPPEQAVEFYKALTDLGKDVSFVRYPRQGHGISEPRLAMDRLRRYVCAFTDVLGMEATTEQCDGGVPMVDTGDGENMDDKGMTEVGLPESAVDIELLHGEGLDCGIFEVNCYLKDE</sequence>
<dbReference type="GO" id="GO:0004252">
    <property type="term" value="F:serine-type endopeptidase activity"/>
    <property type="evidence" value="ECO:0007669"/>
    <property type="project" value="TreeGrafter"/>
</dbReference>
<dbReference type="InterPro" id="IPR011659">
    <property type="entry name" value="WD40"/>
</dbReference>
<keyword evidence="2" id="KW-0720">Serine protease</keyword>
<dbReference type="PANTHER" id="PTHR42776:SF27">
    <property type="entry name" value="DIPEPTIDYL PEPTIDASE FAMILY MEMBER 6"/>
    <property type="match status" value="1"/>
</dbReference>
<name>A0A381VUU1_9ZZZZ</name>
<dbReference type="InterPro" id="IPR029058">
    <property type="entry name" value="AB_hydrolase_fold"/>
</dbReference>
<evidence type="ECO:0000256" key="2">
    <source>
        <dbReference type="ARBA" id="ARBA00022825"/>
    </source>
</evidence>
<organism evidence="4">
    <name type="scientific">marine metagenome</name>
    <dbReference type="NCBI Taxonomy" id="408172"/>
    <lineage>
        <taxon>unclassified sequences</taxon>
        <taxon>metagenomes</taxon>
        <taxon>ecological metagenomes</taxon>
    </lineage>
</organism>
<dbReference type="PANTHER" id="PTHR42776">
    <property type="entry name" value="SERINE PEPTIDASE S9 FAMILY MEMBER"/>
    <property type="match status" value="1"/>
</dbReference>
<protein>
    <recommendedName>
        <fullName evidence="3">Peptidase S9 prolyl oligopeptidase catalytic domain-containing protein</fullName>
    </recommendedName>
</protein>
<dbReference type="SUPFAM" id="SSF82171">
    <property type="entry name" value="DPP6 N-terminal domain-like"/>
    <property type="match status" value="1"/>
</dbReference>
<keyword evidence="2" id="KW-0645">Protease</keyword>
<reference evidence="4" key="1">
    <citation type="submission" date="2018-05" db="EMBL/GenBank/DDBJ databases">
        <authorList>
            <person name="Lanie J.A."/>
            <person name="Ng W.-L."/>
            <person name="Kazmierczak K.M."/>
            <person name="Andrzejewski T.M."/>
            <person name="Davidsen T.M."/>
            <person name="Wayne K.J."/>
            <person name="Tettelin H."/>
            <person name="Glass J.I."/>
            <person name="Rusch D."/>
            <person name="Podicherti R."/>
            <person name="Tsui H.-C.T."/>
            <person name="Winkler M.E."/>
        </authorList>
    </citation>
    <scope>NUCLEOTIDE SEQUENCE</scope>
</reference>
<dbReference type="InterPro" id="IPR011042">
    <property type="entry name" value="6-blade_b-propeller_TolB-like"/>
</dbReference>
<dbReference type="EMBL" id="UINC01009848">
    <property type="protein sequence ID" value="SVA44042.1"/>
    <property type="molecule type" value="Genomic_DNA"/>
</dbReference>
<evidence type="ECO:0000256" key="1">
    <source>
        <dbReference type="ARBA" id="ARBA00022801"/>
    </source>
</evidence>
<feature type="domain" description="Peptidase S9 prolyl oligopeptidase catalytic" evidence="3">
    <location>
        <begin position="464"/>
        <end position="660"/>
    </location>
</feature>
<evidence type="ECO:0000259" key="3">
    <source>
        <dbReference type="Pfam" id="PF00326"/>
    </source>
</evidence>
<dbReference type="Pfam" id="PF00326">
    <property type="entry name" value="Peptidase_S9"/>
    <property type="match status" value="1"/>
</dbReference>
<dbReference type="SUPFAM" id="SSF53474">
    <property type="entry name" value="alpha/beta-Hydrolases"/>
    <property type="match status" value="1"/>
</dbReference>
<dbReference type="Gene3D" id="2.120.10.30">
    <property type="entry name" value="TolB, C-terminal domain"/>
    <property type="match status" value="2"/>
</dbReference>